<sequence length="375" mass="40114">MQESLTALGRTEEFDAALATFKAQNPDSKATESVEFEAAKSLYLAEKYKPAILRLESYLKQYPQTALGPDARFFLADSYLKTGDKQQGLTRLREVVTEGKSEFVNRAVGRLADLEFENKNYAEAAKYYERLRGASNNRREVANATLGQMRSLYETGDYAGTRRVAEELRTQAGATANATNAALLYLGKSSFGAGNLDQAATELTAAAAAAPNDVNGAEAQYYLAETLSKQKKYEEAIAAALKVNSEFSNYALWQGRAFLLVADAYAAQGDNFQARGTLNSIIDNNFPVAEIVEGAKQRLKTLGADQPDDTPAPATPKTAPTKTPAKAPAKAPATTPAAPAGKPAVKPAPTKGKTVVPRANLQGTTTAPADTATQR</sequence>
<dbReference type="Pfam" id="PF13174">
    <property type="entry name" value="TPR_6"/>
    <property type="match status" value="1"/>
</dbReference>
<name>A0ABW2U5X1_9BACT</name>
<protein>
    <submittedName>
        <fullName evidence="2">Tetratricopeptide repeat protein</fullName>
    </submittedName>
</protein>
<dbReference type="InterPro" id="IPR011990">
    <property type="entry name" value="TPR-like_helical_dom_sf"/>
</dbReference>
<comment type="caution">
    <text evidence="2">The sequence shown here is derived from an EMBL/GenBank/DDBJ whole genome shotgun (WGS) entry which is preliminary data.</text>
</comment>
<feature type="compositionally biased region" description="Polar residues" evidence="1">
    <location>
        <begin position="361"/>
        <end position="375"/>
    </location>
</feature>
<organism evidence="2 3">
    <name type="scientific">Hymenobacter humi</name>
    <dbReference type="NCBI Taxonomy" id="1411620"/>
    <lineage>
        <taxon>Bacteria</taxon>
        <taxon>Pseudomonadati</taxon>
        <taxon>Bacteroidota</taxon>
        <taxon>Cytophagia</taxon>
        <taxon>Cytophagales</taxon>
        <taxon>Hymenobacteraceae</taxon>
        <taxon>Hymenobacter</taxon>
    </lineage>
</organism>
<dbReference type="Proteomes" id="UP001596513">
    <property type="component" value="Unassembled WGS sequence"/>
</dbReference>
<feature type="compositionally biased region" description="Low complexity" evidence="1">
    <location>
        <begin position="311"/>
        <end position="354"/>
    </location>
</feature>
<evidence type="ECO:0000256" key="1">
    <source>
        <dbReference type="SAM" id="MobiDB-lite"/>
    </source>
</evidence>
<dbReference type="SMART" id="SM00028">
    <property type="entry name" value="TPR"/>
    <property type="match status" value="4"/>
</dbReference>
<dbReference type="SUPFAM" id="SSF48452">
    <property type="entry name" value="TPR-like"/>
    <property type="match status" value="2"/>
</dbReference>
<evidence type="ECO:0000313" key="2">
    <source>
        <dbReference type="EMBL" id="MFC7668873.1"/>
    </source>
</evidence>
<keyword evidence="3" id="KW-1185">Reference proteome</keyword>
<dbReference type="RefSeq" id="WP_380204409.1">
    <property type="nucleotide sequence ID" value="NZ_JBHTEK010000001.1"/>
</dbReference>
<accession>A0ABW2U5X1</accession>
<dbReference type="EMBL" id="JBHTEK010000001">
    <property type="protein sequence ID" value="MFC7668873.1"/>
    <property type="molecule type" value="Genomic_DNA"/>
</dbReference>
<feature type="region of interest" description="Disordered" evidence="1">
    <location>
        <begin position="302"/>
        <end position="375"/>
    </location>
</feature>
<dbReference type="InterPro" id="IPR019734">
    <property type="entry name" value="TPR_rpt"/>
</dbReference>
<evidence type="ECO:0000313" key="3">
    <source>
        <dbReference type="Proteomes" id="UP001596513"/>
    </source>
</evidence>
<reference evidence="3" key="1">
    <citation type="journal article" date="2019" name="Int. J. Syst. Evol. Microbiol.">
        <title>The Global Catalogue of Microorganisms (GCM) 10K type strain sequencing project: providing services to taxonomists for standard genome sequencing and annotation.</title>
        <authorList>
            <consortium name="The Broad Institute Genomics Platform"/>
            <consortium name="The Broad Institute Genome Sequencing Center for Infectious Disease"/>
            <person name="Wu L."/>
            <person name="Ma J."/>
        </authorList>
    </citation>
    <scope>NUCLEOTIDE SEQUENCE [LARGE SCALE GENOMIC DNA]</scope>
    <source>
        <strain evidence="3">JCM 19635</strain>
    </source>
</reference>
<dbReference type="Pfam" id="PF13432">
    <property type="entry name" value="TPR_16"/>
    <property type="match status" value="2"/>
</dbReference>
<proteinExistence type="predicted"/>
<dbReference type="Gene3D" id="1.25.40.10">
    <property type="entry name" value="Tetratricopeptide repeat domain"/>
    <property type="match status" value="2"/>
</dbReference>
<gene>
    <name evidence="2" type="ORF">ACFQT0_17005</name>
</gene>